<dbReference type="EMBL" id="CDHK01000003">
    <property type="protein sequence ID" value="CEO58597.1"/>
    <property type="molecule type" value="Genomic_DNA"/>
</dbReference>
<dbReference type="OrthoDB" id="66095at2759"/>
<accession>A0A0F7VH29</accession>
<protein>
    <submittedName>
        <fullName evidence="2">Uncharacterized protein</fullName>
    </submittedName>
</protein>
<feature type="compositionally biased region" description="Polar residues" evidence="1">
    <location>
        <begin position="33"/>
        <end position="47"/>
    </location>
</feature>
<dbReference type="STRING" id="104259.A0A0F7VH29"/>
<gene>
    <name evidence="2" type="ORF">PMG11_03309</name>
</gene>
<name>A0A0F7VH29_PENBI</name>
<reference evidence="3" key="1">
    <citation type="journal article" date="2015" name="Genome Announc.">
        <title>Draft genome sequence of the fungus Penicillium brasilianum MG11.</title>
        <authorList>
            <person name="Horn F."/>
            <person name="Linde J."/>
            <person name="Mattern D.J."/>
            <person name="Walther G."/>
            <person name="Guthke R."/>
            <person name="Brakhage A.A."/>
            <person name="Valiante V."/>
        </authorList>
    </citation>
    <scope>NUCLEOTIDE SEQUENCE [LARGE SCALE GENOMIC DNA]</scope>
    <source>
        <strain evidence="3">MG11</strain>
    </source>
</reference>
<evidence type="ECO:0000313" key="2">
    <source>
        <dbReference type="EMBL" id="CEO58597.1"/>
    </source>
</evidence>
<evidence type="ECO:0000313" key="3">
    <source>
        <dbReference type="Proteomes" id="UP000042958"/>
    </source>
</evidence>
<feature type="region of interest" description="Disordered" evidence="1">
    <location>
        <begin position="24"/>
        <end position="47"/>
    </location>
</feature>
<organism evidence="2 3">
    <name type="scientific">Penicillium brasilianum</name>
    <dbReference type="NCBI Taxonomy" id="104259"/>
    <lineage>
        <taxon>Eukaryota</taxon>
        <taxon>Fungi</taxon>
        <taxon>Dikarya</taxon>
        <taxon>Ascomycota</taxon>
        <taxon>Pezizomycotina</taxon>
        <taxon>Eurotiomycetes</taxon>
        <taxon>Eurotiomycetidae</taxon>
        <taxon>Eurotiales</taxon>
        <taxon>Aspergillaceae</taxon>
        <taxon>Penicillium</taxon>
    </lineage>
</organism>
<sequence>MASALFMMIPHGARRAFRRINEQRMNEHDQADNSKAQDSNSETSEYKPSTWDVLHVRALLQWRMGFPVEIVDEIIDTAEYWLSTTATMTQPEKGTHRIIRKDHDQVLLKTVPLCYDRKQLERSPDSPRPLPHRSSNHPCRKIVFRLSSHDQGSGRIHPNMYEHSWTWFDAEIIRGAHAQKMYIDGEERILLPNEKGETAISRESGDPLLLPGAEKIQLNGARVSDTQDVEIVWHYQDDIQPDSPAASDIEKAKGRGRATLDGRFVREMQVGDSIAVWARARFPGWSNHVYRASVTVYWAV</sequence>
<dbReference type="AlphaFoldDB" id="A0A0F7VH29"/>
<keyword evidence="3" id="KW-1185">Reference proteome</keyword>
<proteinExistence type="predicted"/>
<dbReference type="Proteomes" id="UP000042958">
    <property type="component" value="Unassembled WGS sequence"/>
</dbReference>
<evidence type="ECO:0000256" key="1">
    <source>
        <dbReference type="SAM" id="MobiDB-lite"/>
    </source>
</evidence>